<dbReference type="Proteomes" id="UP000306918">
    <property type="component" value="Unassembled WGS sequence"/>
</dbReference>
<organism evidence="2 3">
    <name type="scientific">Niastella caeni</name>
    <dbReference type="NCBI Taxonomy" id="2569763"/>
    <lineage>
        <taxon>Bacteria</taxon>
        <taxon>Pseudomonadati</taxon>
        <taxon>Bacteroidota</taxon>
        <taxon>Chitinophagia</taxon>
        <taxon>Chitinophagales</taxon>
        <taxon>Chitinophagaceae</taxon>
        <taxon>Niastella</taxon>
    </lineage>
</organism>
<dbReference type="OrthoDB" id="680473at2"/>
<keyword evidence="1" id="KW-0472">Membrane</keyword>
<comment type="caution">
    <text evidence="2">The sequence shown here is derived from an EMBL/GenBank/DDBJ whole genome shotgun (WGS) entry which is preliminary data.</text>
</comment>
<gene>
    <name evidence="2" type="ORF">FAM09_23160</name>
</gene>
<feature type="transmembrane region" description="Helical" evidence="1">
    <location>
        <begin position="41"/>
        <end position="59"/>
    </location>
</feature>
<evidence type="ECO:0000256" key="1">
    <source>
        <dbReference type="SAM" id="Phobius"/>
    </source>
</evidence>
<dbReference type="AlphaFoldDB" id="A0A4S8HIP3"/>
<sequence length="65" mass="7352">MIITIILILIVTYLLCGLLFAIPFVIKGVNRIDETAHGGSIGFRIIIIPGVMVFWPLLLKKWMKK</sequence>
<keyword evidence="3" id="KW-1185">Reference proteome</keyword>
<dbReference type="RefSeq" id="WP_136579538.1">
    <property type="nucleotide sequence ID" value="NZ_STFF01000007.1"/>
</dbReference>
<evidence type="ECO:0000313" key="3">
    <source>
        <dbReference type="Proteomes" id="UP000306918"/>
    </source>
</evidence>
<feature type="transmembrane region" description="Helical" evidence="1">
    <location>
        <begin position="5"/>
        <end position="26"/>
    </location>
</feature>
<proteinExistence type="predicted"/>
<reference evidence="2 3" key="1">
    <citation type="submission" date="2019-04" db="EMBL/GenBank/DDBJ databases">
        <title>Niastella caeni sp. nov., isolated from activated sludge.</title>
        <authorList>
            <person name="Sheng M."/>
        </authorList>
    </citation>
    <scope>NUCLEOTIDE SEQUENCE [LARGE SCALE GENOMIC DNA]</scope>
    <source>
        <strain evidence="2 3">HX-2-15</strain>
    </source>
</reference>
<accession>A0A4S8HIP3</accession>
<name>A0A4S8HIP3_9BACT</name>
<protein>
    <submittedName>
        <fullName evidence="2">Uncharacterized protein</fullName>
    </submittedName>
</protein>
<keyword evidence="1" id="KW-1133">Transmembrane helix</keyword>
<dbReference type="EMBL" id="STFF01000007">
    <property type="protein sequence ID" value="THU34895.1"/>
    <property type="molecule type" value="Genomic_DNA"/>
</dbReference>
<evidence type="ECO:0000313" key="2">
    <source>
        <dbReference type="EMBL" id="THU34895.1"/>
    </source>
</evidence>
<keyword evidence="1" id="KW-0812">Transmembrane</keyword>